<dbReference type="FunFam" id="1.10.510.10:FF:000571">
    <property type="entry name" value="Maternal embryonic leucine zipper kinase"/>
    <property type="match status" value="1"/>
</dbReference>
<dbReference type="EC" id="2.7.11.1" evidence="2"/>
<dbReference type="OrthoDB" id="539158at2759"/>
<evidence type="ECO:0000313" key="13">
    <source>
        <dbReference type="EMBL" id="RWS23413.1"/>
    </source>
</evidence>
<evidence type="ECO:0000256" key="10">
    <source>
        <dbReference type="PROSITE-ProRule" id="PRU10141"/>
    </source>
</evidence>
<comment type="catalytic activity">
    <reaction evidence="8">
        <text>L-threonyl-[protein] + ATP = O-phospho-L-threonyl-[protein] + ADP + H(+)</text>
        <dbReference type="Rhea" id="RHEA:46608"/>
        <dbReference type="Rhea" id="RHEA-COMP:11060"/>
        <dbReference type="Rhea" id="RHEA-COMP:11605"/>
        <dbReference type="ChEBI" id="CHEBI:15378"/>
        <dbReference type="ChEBI" id="CHEBI:30013"/>
        <dbReference type="ChEBI" id="CHEBI:30616"/>
        <dbReference type="ChEBI" id="CHEBI:61977"/>
        <dbReference type="ChEBI" id="CHEBI:456216"/>
        <dbReference type="EC" id="2.7.11.1"/>
    </reaction>
</comment>
<dbReference type="VEuPathDB" id="VectorBase:LDEU008627"/>
<sequence>MADIRLDEWRVLHSIGEGAFGEVRFLLHRQTNATLAVKIIDVEKFKHSVKTVKKEIAIHKLLSHENIIKFCGHVTEGNFEYIFLQYASGGELFDKIEPDVGMSQTKAHRYFCELICGVTYLHGLGITHRDIKPENLLLDDQDVIKISDFGMATLFRHNGVERKLNNKCGSFPYMAPEVYVGKEYRAEPADIWSCGIVLIAMLAGELPWDEPTLLKKMLNPSPKSRYSLEDIKNHKWILAKNSFCRSSPVSSHKKLCDYPRFSATQPLQGDNETDIDSICNYSQEAKIQSFSQPTNPEHMILNTQLQSSQVNSSLNIYQKLVKRMTRFFVKTDARKTVDELSELFKKLQYCYKKSSTGTITISATDKRKMPLVFKASIIEVTSEEILVDFRLSRGDGIEFKRHFLRLRDGMQHIIVKTPLTWSLAVATNSLP</sequence>
<feature type="binding site" evidence="10">
    <location>
        <position position="38"/>
    </location>
    <ligand>
        <name>ATP</name>
        <dbReference type="ChEBI" id="CHEBI:30616"/>
    </ligand>
</feature>
<dbReference type="Proteomes" id="UP000288716">
    <property type="component" value="Unassembled WGS sequence"/>
</dbReference>
<evidence type="ECO:0000256" key="3">
    <source>
        <dbReference type="ARBA" id="ARBA00022527"/>
    </source>
</evidence>
<keyword evidence="6 13" id="KW-0418">Kinase</keyword>
<keyword evidence="4" id="KW-0808">Transferase</keyword>
<dbReference type="GO" id="GO:0005524">
    <property type="term" value="F:ATP binding"/>
    <property type="evidence" value="ECO:0007669"/>
    <property type="project" value="UniProtKB-UniRule"/>
</dbReference>
<evidence type="ECO:0000256" key="4">
    <source>
        <dbReference type="ARBA" id="ARBA00022679"/>
    </source>
</evidence>
<evidence type="ECO:0000256" key="5">
    <source>
        <dbReference type="ARBA" id="ARBA00022741"/>
    </source>
</evidence>
<gene>
    <name evidence="13" type="ORF">B4U80_03016</name>
</gene>
<keyword evidence="7 10" id="KW-0067">ATP-binding</keyword>
<dbReference type="GO" id="GO:0005737">
    <property type="term" value="C:cytoplasm"/>
    <property type="evidence" value="ECO:0007669"/>
    <property type="project" value="TreeGrafter"/>
</dbReference>
<protein>
    <recommendedName>
        <fullName evidence="2">non-specific serine/threonine protein kinase</fullName>
        <ecNumber evidence="2">2.7.11.1</ecNumber>
    </recommendedName>
</protein>
<dbReference type="GO" id="GO:0035556">
    <property type="term" value="P:intracellular signal transduction"/>
    <property type="evidence" value="ECO:0007669"/>
    <property type="project" value="TreeGrafter"/>
</dbReference>
<dbReference type="STRING" id="299467.A0A443S7D8"/>
<dbReference type="InterPro" id="IPR011009">
    <property type="entry name" value="Kinase-like_dom_sf"/>
</dbReference>
<dbReference type="PROSITE" id="PS00107">
    <property type="entry name" value="PROTEIN_KINASE_ATP"/>
    <property type="match status" value="1"/>
</dbReference>
<dbReference type="Pfam" id="PF00069">
    <property type="entry name" value="Pkinase"/>
    <property type="match status" value="1"/>
</dbReference>
<dbReference type="AlphaFoldDB" id="A0A443S7D8"/>
<dbReference type="InterPro" id="IPR000719">
    <property type="entry name" value="Prot_kinase_dom"/>
</dbReference>
<proteinExistence type="inferred from homology"/>
<dbReference type="PROSITE" id="PS50011">
    <property type="entry name" value="PROTEIN_KINASE_DOM"/>
    <property type="match status" value="1"/>
</dbReference>
<evidence type="ECO:0000256" key="6">
    <source>
        <dbReference type="ARBA" id="ARBA00022777"/>
    </source>
</evidence>
<keyword evidence="14" id="KW-1185">Reference proteome</keyword>
<evidence type="ECO:0000256" key="7">
    <source>
        <dbReference type="ARBA" id="ARBA00022840"/>
    </source>
</evidence>
<name>A0A443S7D8_9ACAR</name>
<dbReference type="SUPFAM" id="SSF56112">
    <property type="entry name" value="Protein kinase-like (PK-like)"/>
    <property type="match status" value="1"/>
</dbReference>
<dbReference type="GO" id="GO:0004674">
    <property type="term" value="F:protein serine/threonine kinase activity"/>
    <property type="evidence" value="ECO:0007669"/>
    <property type="project" value="UniProtKB-KW"/>
</dbReference>
<evidence type="ECO:0000259" key="12">
    <source>
        <dbReference type="PROSITE" id="PS50011"/>
    </source>
</evidence>
<evidence type="ECO:0000256" key="2">
    <source>
        <dbReference type="ARBA" id="ARBA00012513"/>
    </source>
</evidence>
<evidence type="ECO:0000256" key="8">
    <source>
        <dbReference type="ARBA" id="ARBA00047899"/>
    </source>
</evidence>
<accession>A0A443S7D8</accession>
<dbReference type="PANTHER" id="PTHR24346:SF107">
    <property type="entry name" value="SERINE_THREONINE-PROTEIN KINASE CHK1"/>
    <property type="match status" value="1"/>
</dbReference>
<dbReference type="PROSITE" id="PS00108">
    <property type="entry name" value="PROTEIN_KINASE_ST"/>
    <property type="match status" value="1"/>
</dbReference>
<comment type="caution">
    <text evidence="13">The sequence shown here is derived from an EMBL/GenBank/DDBJ whole genome shotgun (WGS) entry which is preliminary data.</text>
</comment>
<dbReference type="SMART" id="SM00220">
    <property type="entry name" value="S_TKc"/>
    <property type="match status" value="1"/>
</dbReference>
<dbReference type="PANTHER" id="PTHR24346">
    <property type="entry name" value="MAP/MICROTUBULE AFFINITY-REGULATING KINASE"/>
    <property type="match status" value="1"/>
</dbReference>
<dbReference type="EMBL" id="NCKV01006492">
    <property type="protein sequence ID" value="RWS23413.1"/>
    <property type="molecule type" value="Genomic_DNA"/>
</dbReference>
<dbReference type="Gene3D" id="1.10.510.10">
    <property type="entry name" value="Transferase(Phosphotransferase) domain 1"/>
    <property type="match status" value="1"/>
</dbReference>
<reference evidence="13 14" key="1">
    <citation type="journal article" date="2018" name="Gigascience">
        <title>Genomes of trombidid mites reveal novel predicted allergens and laterally-transferred genes associated with secondary metabolism.</title>
        <authorList>
            <person name="Dong X."/>
            <person name="Chaisiri K."/>
            <person name="Xia D."/>
            <person name="Armstrong S.D."/>
            <person name="Fang Y."/>
            <person name="Donnelly M.J."/>
            <person name="Kadowaki T."/>
            <person name="McGarry J.W."/>
            <person name="Darby A.C."/>
            <person name="Makepeace B.L."/>
        </authorList>
    </citation>
    <scope>NUCLEOTIDE SEQUENCE [LARGE SCALE GENOMIC DNA]</scope>
    <source>
        <strain evidence="13">UoL-UT</strain>
    </source>
</reference>
<dbReference type="Gene3D" id="3.30.310.80">
    <property type="entry name" value="Kinase associated domain 1, KA1"/>
    <property type="match status" value="1"/>
</dbReference>
<dbReference type="InterPro" id="IPR008271">
    <property type="entry name" value="Ser/Thr_kinase_AS"/>
</dbReference>
<keyword evidence="3 11" id="KW-0723">Serine/threonine-protein kinase</keyword>
<dbReference type="InterPro" id="IPR017441">
    <property type="entry name" value="Protein_kinase_ATP_BS"/>
</dbReference>
<comment type="similarity">
    <text evidence="1">Belongs to the protein kinase superfamily. CAMK Ser/Thr protein kinase family. NIM1 subfamily.</text>
</comment>
<keyword evidence="5 10" id="KW-0547">Nucleotide-binding</keyword>
<evidence type="ECO:0000256" key="11">
    <source>
        <dbReference type="RuleBase" id="RU000304"/>
    </source>
</evidence>
<evidence type="ECO:0000256" key="1">
    <source>
        <dbReference type="ARBA" id="ARBA00010791"/>
    </source>
</evidence>
<evidence type="ECO:0000313" key="14">
    <source>
        <dbReference type="Proteomes" id="UP000288716"/>
    </source>
</evidence>
<feature type="domain" description="Protein kinase" evidence="12">
    <location>
        <begin position="9"/>
        <end position="261"/>
    </location>
</feature>
<evidence type="ECO:0000256" key="9">
    <source>
        <dbReference type="ARBA" id="ARBA00048679"/>
    </source>
</evidence>
<comment type="catalytic activity">
    <reaction evidence="9">
        <text>L-seryl-[protein] + ATP = O-phospho-L-seryl-[protein] + ADP + H(+)</text>
        <dbReference type="Rhea" id="RHEA:17989"/>
        <dbReference type="Rhea" id="RHEA-COMP:9863"/>
        <dbReference type="Rhea" id="RHEA-COMP:11604"/>
        <dbReference type="ChEBI" id="CHEBI:15378"/>
        <dbReference type="ChEBI" id="CHEBI:29999"/>
        <dbReference type="ChEBI" id="CHEBI:30616"/>
        <dbReference type="ChEBI" id="CHEBI:83421"/>
        <dbReference type="ChEBI" id="CHEBI:456216"/>
        <dbReference type="EC" id="2.7.11.1"/>
    </reaction>
</comment>
<dbReference type="Gene3D" id="3.30.200.20">
    <property type="entry name" value="Phosphorylase Kinase, domain 1"/>
    <property type="match status" value="1"/>
</dbReference>
<organism evidence="13 14">
    <name type="scientific">Leptotrombidium deliense</name>
    <dbReference type="NCBI Taxonomy" id="299467"/>
    <lineage>
        <taxon>Eukaryota</taxon>
        <taxon>Metazoa</taxon>
        <taxon>Ecdysozoa</taxon>
        <taxon>Arthropoda</taxon>
        <taxon>Chelicerata</taxon>
        <taxon>Arachnida</taxon>
        <taxon>Acari</taxon>
        <taxon>Acariformes</taxon>
        <taxon>Trombidiformes</taxon>
        <taxon>Prostigmata</taxon>
        <taxon>Anystina</taxon>
        <taxon>Parasitengona</taxon>
        <taxon>Trombiculoidea</taxon>
        <taxon>Trombiculidae</taxon>
        <taxon>Leptotrombidium</taxon>
    </lineage>
</organism>